<accession>A0ABD0J124</accession>
<evidence type="ECO:0000313" key="1">
    <source>
        <dbReference type="EMBL" id="KAK7448176.1"/>
    </source>
</evidence>
<gene>
    <name evidence="1" type="ORF">BaRGS_00040119</name>
</gene>
<sequence length="60" mass="6549">MLRSPREQSSTDRSAADLHVKYWQTVFFYSESTSAVCTLPLAIFLSFLISGSACGSGSIQ</sequence>
<evidence type="ECO:0000313" key="2">
    <source>
        <dbReference type="Proteomes" id="UP001519460"/>
    </source>
</evidence>
<organism evidence="1 2">
    <name type="scientific">Batillaria attramentaria</name>
    <dbReference type="NCBI Taxonomy" id="370345"/>
    <lineage>
        <taxon>Eukaryota</taxon>
        <taxon>Metazoa</taxon>
        <taxon>Spiralia</taxon>
        <taxon>Lophotrochozoa</taxon>
        <taxon>Mollusca</taxon>
        <taxon>Gastropoda</taxon>
        <taxon>Caenogastropoda</taxon>
        <taxon>Sorbeoconcha</taxon>
        <taxon>Cerithioidea</taxon>
        <taxon>Batillariidae</taxon>
        <taxon>Batillaria</taxon>
    </lineage>
</organism>
<dbReference type="Proteomes" id="UP001519460">
    <property type="component" value="Unassembled WGS sequence"/>
</dbReference>
<protein>
    <submittedName>
        <fullName evidence="1">Uncharacterized protein</fullName>
    </submittedName>
</protein>
<dbReference type="AlphaFoldDB" id="A0ABD0J124"/>
<keyword evidence="2" id="KW-1185">Reference proteome</keyword>
<reference evidence="1 2" key="1">
    <citation type="journal article" date="2023" name="Sci. Data">
        <title>Genome assembly of the Korean intertidal mud-creeper Batillaria attramentaria.</title>
        <authorList>
            <person name="Patra A.K."/>
            <person name="Ho P.T."/>
            <person name="Jun S."/>
            <person name="Lee S.J."/>
            <person name="Kim Y."/>
            <person name="Won Y.J."/>
        </authorList>
    </citation>
    <scope>NUCLEOTIDE SEQUENCE [LARGE SCALE GENOMIC DNA]</scope>
    <source>
        <strain evidence="1">Wonlab-2016</strain>
    </source>
</reference>
<feature type="non-terminal residue" evidence="1">
    <location>
        <position position="60"/>
    </location>
</feature>
<comment type="caution">
    <text evidence="1">The sequence shown here is derived from an EMBL/GenBank/DDBJ whole genome shotgun (WGS) entry which is preliminary data.</text>
</comment>
<name>A0ABD0J124_9CAEN</name>
<dbReference type="EMBL" id="JACVVK020000762">
    <property type="protein sequence ID" value="KAK7448176.1"/>
    <property type="molecule type" value="Genomic_DNA"/>
</dbReference>
<proteinExistence type="predicted"/>